<dbReference type="Proteomes" id="UP000054324">
    <property type="component" value="Unassembled WGS sequence"/>
</dbReference>
<sequence length="311" mass="36023">MAYQSLYTIRETTFNSELYDLKITPNSYHPNRLTEPHGNVTVILKSIFTRMAYTLCIYTTVIIFFFAYVYILFYFAILPDHPRITGYSNLLQLNPGLAVVPNPNVRTTLVHVRVSDPVSYSSMVDEMTAFLTHYQTHTVGGMFTDCEKKQGYVHFRRVCRYSLDAGGPCNLKNGFGFFRGQPCFAVKLNRIYGWLPDISMNVTGVQVKCEGLTETDAAYLGKVCYYDMDSLQRHHGLHRDAEWCDRDYGIFNQMYYPFLNQGHYQSPIVFVQFRNPKRYVVIWIKCYAIAKNVHVNLEQNEGSMVFQLLVD</sequence>
<name>A0A074Z9B5_OPIVI</name>
<dbReference type="PANTHER" id="PTHR11523:SF28">
    <property type="entry name" value="NA_K-ATPASE BETA SUBUNIT ISOFORM 4-RELATED"/>
    <property type="match status" value="1"/>
</dbReference>
<evidence type="ECO:0000256" key="4">
    <source>
        <dbReference type="ARBA" id="ARBA00022968"/>
    </source>
</evidence>
<evidence type="ECO:0008006" key="10">
    <source>
        <dbReference type="Google" id="ProtNLM"/>
    </source>
</evidence>
<dbReference type="GO" id="GO:0006883">
    <property type="term" value="P:intracellular sodium ion homeostasis"/>
    <property type="evidence" value="ECO:0007669"/>
    <property type="project" value="TreeGrafter"/>
</dbReference>
<dbReference type="GeneID" id="20325650"/>
<proteinExistence type="inferred from homology"/>
<evidence type="ECO:0000313" key="9">
    <source>
        <dbReference type="Proteomes" id="UP000054324"/>
    </source>
</evidence>
<dbReference type="EMBL" id="KL597129">
    <property type="protein sequence ID" value="KER19840.1"/>
    <property type="molecule type" value="Genomic_DNA"/>
</dbReference>
<evidence type="ECO:0000256" key="3">
    <source>
        <dbReference type="ARBA" id="ARBA00022692"/>
    </source>
</evidence>
<dbReference type="PANTHER" id="PTHR11523">
    <property type="entry name" value="SODIUM/POTASSIUM-DEPENDENT ATPASE BETA SUBUNIT"/>
    <property type="match status" value="1"/>
</dbReference>
<keyword evidence="6 7" id="KW-0472">Membrane</keyword>
<dbReference type="GO" id="GO:0030007">
    <property type="term" value="P:intracellular potassium ion homeostasis"/>
    <property type="evidence" value="ECO:0007669"/>
    <property type="project" value="TreeGrafter"/>
</dbReference>
<comment type="subcellular location">
    <subcellularLocation>
        <location evidence="1">Membrane</location>
        <topology evidence="1">Single-pass type II membrane protein</topology>
    </subcellularLocation>
</comment>
<dbReference type="GO" id="GO:0001671">
    <property type="term" value="F:ATPase activator activity"/>
    <property type="evidence" value="ECO:0007669"/>
    <property type="project" value="TreeGrafter"/>
</dbReference>
<comment type="similarity">
    <text evidence="2">Belongs to the X(+)/potassium ATPases subunit beta family.</text>
</comment>
<keyword evidence="9" id="KW-1185">Reference proteome</keyword>
<dbReference type="CTD" id="20325650"/>
<keyword evidence="4" id="KW-0735">Signal-anchor</keyword>
<dbReference type="InterPro" id="IPR000402">
    <property type="entry name" value="Na/K_ATPase_sub_beta"/>
</dbReference>
<dbReference type="STRING" id="6198.A0A074Z9B5"/>
<dbReference type="Gene3D" id="2.60.40.1660">
    <property type="entry name" value="Na, k-atpase alpha subunit"/>
    <property type="match status" value="1"/>
</dbReference>
<evidence type="ECO:0000256" key="6">
    <source>
        <dbReference type="ARBA" id="ARBA00023136"/>
    </source>
</evidence>
<keyword evidence="5 7" id="KW-1133">Transmembrane helix</keyword>
<accession>A0A074Z9B5</accession>
<gene>
    <name evidence="8" type="ORF">T265_11482</name>
</gene>
<dbReference type="OrthoDB" id="5912413at2759"/>
<dbReference type="InterPro" id="IPR038702">
    <property type="entry name" value="Na/K_ATPase_sub_beta_sf"/>
</dbReference>
<dbReference type="GO" id="GO:0036376">
    <property type="term" value="P:sodium ion export across plasma membrane"/>
    <property type="evidence" value="ECO:0007669"/>
    <property type="project" value="TreeGrafter"/>
</dbReference>
<evidence type="ECO:0000256" key="1">
    <source>
        <dbReference type="ARBA" id="ARBA00004606"/>
    </source>
</evidence>
<evidence type="ECO:0000313" key="8">
    <source>
        <dbReference type="EMBL" id="KER19840.1"/>
    </source>
</evidence>
<organism evidence="8 9">
    <name type="scientific">Opisthorchis viverrini</name>
    <name type="common">Southeast Asian liver fluke</name>
    <dbReference type="NCBI Taxonomy" id="6198"/>
    <lineage>
        <taxon>Eukaryota</taxon>
        <taxon>Metazoa</taxon>
        <taxon>Spiralia</taxon>
        <taxon>Lophotrochozoa</taxon>
        <taxon>Platyhelminthes</taxon>
        <taxon>Trematoda</taxon>
        <taxon>Digenea</taxon>
        <taxon>Opisthorchiida</taxon>
        <taxon>Opisthorchiata</taxon>
        <taxon>Opisthorchiidae</taxon>
        <taxon>Opisthorchis</taxon>
    </lineage>
</organism>
<dbReference type="KEGG" id="ovi:T265_11482"/>
<evidence type="ECO:0000256" key="2">
    <source>
        <dbReference type="ARBA" id="ARBA00005876"/>
    </source>
</evidence>
<evidence type="ECO:0000256" key="5">
    <source>
        <dbReference type="ARBA" id="ARBA00022989"/>
    </source>
</evidence>
<dbReference type="AlphaFoldDB" id="A0A074Z9B5"/>
<reference evidence="8 9" key="1">
    <citation type="submission" date="2013-11" db="EMBL/GenBank/DDBJ databases">
        <title>Opisthorchis viverrini - life in the bile duct.</title>
        <authorList>
            <person name="Young N.D."/>
            <person name="Nagarajan N."/>
            <person name="Lin S.J."/>
            <person name="Korhonen P.K."/>
            <person name="Jex A.R."/>
            <person name="Hall R.S."/>
            <person name="Safavi-Hemami H."/>
            <person name="Kaewkong W."/>
            <person name="Bertrand D."/>
            <person name="Gao S."/>
            <person name="Seet Q."/>
            <person name="Wongkham S."/>
            <person name="Teh B.T."/>
            <person name="Wongkham C."/>
            <person name="Intapan P.M."/>
            <person name="Maleewong W."/>
            <person name="Yang X."/>
            <person name="Hu M."/>
            <person name="Wang Z."/>
            <person name="Hofmann A."/>
            <person name="Sternberg P.W."/>
            <person name="Tan P."/>
            <person name="Wang J."/>
            <person name="Gasser R.B."/>
        </authorList>
    </citation>
    <scope>NUCLEOTIDE SEQUENCE [LARGE SCALE GENOMIC DNA]</scope>
</reference>
<dbReference type="RefSeq" id="XP_009176413.1">
    <property type="nucleotide sequence ID" value="XM_009178149.1"/>
</dbReference>
<dbReference type="GO" id="GO:0005890">
    <property type="term" value="C:sodium:potassium-exchanging ATPase complex"/>
    <property type="evidence" value="ECO:0007669"/>
    <property type="project" value="InterPro"/>
</dbReference>
<protein>
    <recommendedName>
        <fullName evidence="10">Sodium / potassium ATPase beta chain</fullName>
    </recommendedName>
</protein>
<dbReference type="Pfam" id="PF00287">
    <property type="entry name" value="Na_K-ATPase"/>
    <property type="match status" value="1"/>
</dbReference>
<keyword evidence="3 7" id="KW-0812">Transmembrane</keyword>
<evidence type="ECO:0000256" key="7">
    <source>
        <dbReference type="SAM" id="Phobius"/>
    </source>
</evidence>
<dbReference type="GO" id="GO:1990573">
    <property type="term" value="P:potassium ion import across plasma membrane"/>
    <property type="evidence" value="ECO:0007669"/>
    <property type="project" value="TreeGrafter"/>
</dbReference>
<feature type="transmembrane region" description="Helical" evidence="7">
    <location>
        <begin position="55"/>
        <end position="77"/>
    </location>
</feature>